<protein>
    <submittedName>
        <fullName evidence="1">Uncharacterized protein</fullName>
    </submittedName>
</protein>
<dbReference type="PANTHER" id="PTHR47331">
    <property type="entry name" value="PHD-TYPE DOMAIN-CONTAINING PROTEIN"/>
    <property type="match status" value="1"/>
</dbReference>
<sequence>MPYSQLKLNRRAVTIQLSHARFTIMVVAAVLQTENIRRQLGIDGVKVMLQLTTMHGQSQVESIILDDLIVTSLDDENPIELPRSYTRDEIPAEHHQIPTPSLINQWSHLSEVAKKIPELEPRLEIGLLIGSNCPPALEPLEVVPCRRWPICPPSPPWLDSLWTSPYPN</sequence>
<dbReference type="Proteomes" id="UP001159428">
    <property type="component" value="Unassembled WGS sequence"/>
</dbReference>
<proteinExistence type="predicted"/>
<dbReference type="EMBL" id="CALNXJ010000093">
    <property type="protein sequence ID" value="CAH3163516.1"/>
    <property type="molecule type" value="Genomic_DNA"/>
</dbReference>
<accession>A0AAU9Y0B0</accession>
<gene>
    <name evidence="1" type="ORF">PMEA_00035514</name>
</gene>
<evidence type="ECO:0000313" key="1">
    <source>
        <dbReference type="EMBL" id="CAH3163516.1"/>
    </source>
</evidence>
<comment type="caution">
    <text evidence="1">The sequence shown here is derived from an EMBL/GenBank/DDBJ whole genome shotgun (WGS) entry which is preliminary data.</text>
</comment>
<evidence type="ECO:0000313" key="2">
    <source>
        <dbReference type="Proteomes" id="UP001159428"/>
    </source>
</evidence>
<name>A0AAU9Y0B0_9CNID</name>
<keyword evidence="2" id="KW-1185">Reference proteome</keyword>
<organism evidence="1 2">
    <name type="scientific">Pocillopora meandrina</name>
    <dbReference type="NCBI Taxonomy" id="46732"/>
    <lineage>
        <taxon>Eukaryota</taxon>
        <taxon>Metazoa</taxon>
        <taxon>Cnidaria</taxon>
        <taxon>Anthozoa</taxon>
        <taxon>Hexacorallia</taxon>
        <taxon>Scleractinia</taxon>
        <taxon>Astrocoeniina</taxon>
        <taxon>Pocilloporidae</taxon>
        <taxon>Pocillopora</taxon>
    </lineage>
</organism>
<dbReference type="AlphaFoldDB" id="A0AAU9Y0B0"/>
<reference evidence="1 2" key="1">
    <citation type="submission" date="2022-05" db="EMBL/GenBank/DDBJ databases">
        <authorList>
            <consortium name="Genoscope - CEA"/>
            <person name="William W."/>
        </authorList>
    </citation>
    <scope>NUCLEOTIDE SEQUENCE [LARGE SCALE GENOMIC DNA]</scope>
</reference>